<protein>
    <submittedName>
        <fullName evidence="1">Uncharacterized protein</fullName>
    </submittedName>
</protein>
<evidence type="ECO:0000313" key="2">
    <source>
        <dbReference type="Proteomes" id="UP000694555"/>
    </source>
</evidence>
<organism evidence="1 2">
    <name type="scientific">Buteo japonicus</name>
    <dbReference type="NCBI Taxonomy" id="224669"/>
    <lineage>
        <taxon>Eukaryota</taxon>
        <taxon>Metazoa</taxon>
        <taxon>Chordata</taxon>
        <taxon>Craniata</taxon>
        <taxon>Vertebrata</taxon>
        <taxon>Euteleostomi</taxon>
        <taxon>Archelosauria</taxon>
        <taxon>Archosauria</taxon>
        <taxon>Dinosauria</taxon>
        <taxon>Saurischia</taxon>
        <taxon>Theropoda</taxon>
        <taxon>Coelurosauria</taxon>
        <taxon>Aves</taxon>
        <taxon>Neognathae</taxon>
        <taxon>Neoaves</taxon>
        <taxon>Telluraves</taxon>
        <taxon>Accipitrimorphae</taxon>
        <taxon>Accipitriformes</taxon>
        <taxon>Accipitridae</taxon>
        <taxon>Accipitrinae</taxon>
        <taxon>Buteo</taxon>
    </lineage>
</organism>
<reference evidence="1" key="2">
    <citation type="submission" date="2025-09" db="UniProtKB">
        <authorList>
            <consortium name="Ensembl"/>
        </authorList>
    </citation>
    <scope>IDENTIFICATION</scope>
</reference>
<sequence length="91" mass="9997">MSASETAVLGGSDRFLLSQGSFLGEVHLFLSLTCCRQNLGAGNVHRMRPEDIILISLSELAYMKPLEGQNKHTTSTLLKLSPGTSEFPFWL</sequence>
<reference evidence="1" key="1">
    <citation type="submission" date="2025-08" db="UniProtKB">
        <authorList>
            <consortium name="Ensembl"/>
        </authorList>
    </citation>
    <scope>IDENTIFICATION</scope>
</reference>
<evidence type="ECO:0000313" key="1">
    <source>
        <dbReference type="Ensembl" id="ENSBJAP00000001776.1"/>
    </source>
</evidence>
<keyword evidence="2" id="KW-1185">Reference proteome</keyword>
<dbReference type="Ensembl" id="ENSBJAT00000001820.1">
    <property type="protein sequence ID" value="ENSBJAP00000001776.1"/>
    <property type="gene ID" value="ENSBJAG00000001341.1"/>
</dbReference>
<proteinExistence type="predicted"/>
<accession>A0A8C0AMH7</accession>
<dbReference type="Proteomes" id="UP000694555">
    <property type="component" value="Unplaced"/>
</dbReference>
<dbReference type="AlphaFoldDB" id="A0A8C0AMH7"/>
<name>A0A8C0AMH7_9AVES</name>